<sequence length="118" mass="13343">MGSLRGLGSAVSQRGEERIRARDGMLRAEVRQLRAEAISREQKCEIGNLKIQDCPHKIEEAWLVAREEAGRYRAAKQGREQYIPGVYITLVVLQSGQKGLKRLKKVQRQRSINMVGGK</sequence>
<evidence type="ECO:0000313" key="2">
    <source>
        <dbReference type="EMBL" id="KAK9950731.1"/>
    </source>
</evidence>
<protein>
    <recommendedName>
        <fullName evidence="1">BRX domain-containing protein</fullName>
    </recommendedName>
</protein>
<name>A0AAW1YPY4_RUBAR</name>
<keyword evidence="3" id="KW-1185">Reference proteome</keyword>
<gene>
    <name evidence="2" type="ORF">M0R45_006203</name>
</gene>
<reference evidence="2 3" key="1">
    <citation type="journal article" date="2023" name="G3 (Bethesda)">
        <title>A chromosome-length genome assembly and annotation of blackberry (Rubus argutus, cv. 'Hillquist').</title>
        <authorList>
            <person name="Bruna T."/>
            <person name="Aryal R."/>
            <person name="Dudchenko O."/>
            <person name="Sargent D.J."/>
            <person name="Mead D."/>
            <person name="Buti M."/>
            <person name="Cavallini A."/>
            <person name="Hytonen T."/>
            <person name="Andres J."/>
            <person name="Pham M."/>
            <person name="Weisz D."/>
            <person name="Mascagni F."/>
            <person name="Usai G."/>
            <person name="Natali L."/>
            <person name="Bassil N."/>
            <person name="Fernandez G.E."/>
            <person name="Lomsadze A."/>
            <person name="Armour M."/>
            <person name="Olukolu B."/>
            <person name="Poorten T."/>
            <person name="Britton C."/>
            <person name="Davik J."/>
            <person name="Ashrafi H."/>
            <person name="Aiden E.L."/>
            <person name="Borodovsky M."/>
            <person name="Worthington M."/>
        </authorList>
    </citation>
    <scope>NUCLEOTIDE SEQUENCE [LARGE SCALE GENOMIC DNA]</scope>
    <source>
        <strain evidence="2">PI 553951</strain>
    </source>
</reference>
<accession>A0AAW1YPY4</accession>
<dbReference type="InterPro" id="IPR013591">
    <property type="entry name" value="Brevis_radix_dom"/>
</dbReference>
<comment type="caution">
    <text evidence="2">The sequence shown here is derived from an EMBL/GenBank/DDBJ whole genome shotgun (WGS) entry which is preliminary data.</text>
</comment>
<dbReference type="EMBL" id="JBEDUW010000001">
    <property type="protein sequence ID" value="KAK9950731.1"/>
    <property type="molecule type" value="Genomic_DNA"/>
</dbReference>
<proteinExistence type="predicted"/>
<organism evidence="2 3">
    <name type="scientific">Rubus argutus</name>
    <name type="common">Southern blackberry</name>
    <dbReference type="NCBI Taxonomy" id="59490"/>
    <lineage>
        <taxon>Eukaryota</taxon>
        <taxon>Viridiplantae</taxon>
        <taxon>Streptophyta</taxon>
        <taxon>Embryophyta</taxon>
        <taxon>Tracheophyta</taxon>
        <taxon>Spermatophyta</taxon>
        <taxon>Magnoliopsida</taxon>
        <taxon>eudicotyledons</taxon>
        <taxon>Gunneridae</taxon>
        <taxon>Pentapetalae</taxon>
        <taxon>rosids</taxon>
        <taxon>fabids</taxon>
        <taxon>Rosales</taxon>
        <taxon>Rosaceae</taxon>
        <taxon>Rosoideae</taxon>
        <taxon>Rosoideae incertae sedis</taxon>
        <taxon>Rubus</taxon>
    </lineage>
</organism>
<feature type="domain" description="BRX" evidence="1">
    <location>
        <begin position="80"/>
        <end position="104"/>
    </location>
</feature>
<dbReference type="Pfam" id="PF08381">
    <property type="entry name" value="BRX"/>
    <property type="match status" value="1"/>
</dbReference>
<dbReference type="AlphaFoldDB" id="A0AAW1YPY4"/>
<evidence type="ECO:0000259" key="1">
    <source>
        <dbReference type="Pfam" id="PF08381"/>
    </source>
</evidence>
<evidence type="ECO:0000313" key="3">
    <source>
        <dbReference type="Proteomes" id="UP001457282"/>
    </source>
</evidence>
<dbReference type="Proteomes" id="UP001457282">
    <property type="component" value="Unassembled WGS sequence"/>
</dbReference>